<evidence type="ECO:0000313" key="10">
    <source>
        <dbReference type="Proteomes" id="UP000217784"/>
    </source>
</evidence>
<dbReference type="GO" id="GO:0005886">
    <property type="term" value="C:plasma membrane"/>
    <property type="evidence" value="ECO:0007669"/>
    <property type="project" value="UniProtKB-SubCell"/>
</dbReference>
<dbReference type="FunFam" id="1.10.3470.10:FF:000001">
    <property type="entry name" value="Vitamin B12 ABC transporter permease BtuC"/>
    <property type="match status" value="1"/>
</dbReference>
<gene>
    <name evidence="9" type="ORF">ASJ80_04475</name>
</gene>
<feature type="transmembrane region" description="Helical" evidence="8">
    <location>
        <begin position="326"/>
        <end position="344"/>
    </location>
</feature>
<evidence type="ECO:0000256" key="7">
    <source>
        <dbReference type="ARBA" id="ARBA00023136"/>
    </source>
</evidence>
<keyword evidence="3" id="KW-0813">Transport</keyword>
<feature type="transmembrane region" description="Helical" evidence="8">
    <location>
        <begin position="167"/>
        <end position="189"/>
    </location>
</feature>
<name>A0A2A2H1K3_METBR</name>
<comment type="subcellular location">
    <subcellularLocation>
        <location evidence="1">Cell membrane</location>
        <topology evidence="1">Multi-pass membrane protein</topology>
    </subcellularLocation>
</comment>
<dbReference type="PANTHER" id="PTHR30472:SF70">
    <property type="entry name" value="MOLYBDATE IMPORT SYSTEM PERMEASE PROTEIN MOLB"/>
    <property type="match status" value="1"/>
</dbReference>
<dbReference type="GO" id="GO:0022857">
    <property type="term" value="F:transmembrane transporter activity"/>
    <property type="evidence" value="ECO:0007669"/>
    <property type="project" value="InterPro"/>
</dbReference>
<evidence type="ECO:0000256" key="6">
    <source>
        <dbReference type="ARBA" id="ARBA00022989"/>
    </source>
</evidence>
<comment type="caution">
    <text evidence="9">The sequence shown here is derived from an EMBL/GenBank/DDBJ whole genome shotgun (WGS) entry which is preliminary data.</text>
</comment>
<dbReference type="GO" id="GO:0033214">
    <property type="term" value="P:siderophore-iron import into cell"/>
    <property type="evidence" value="ECO:0007669"/>
    <property type="project" value="TreeGrafter"/>
</dbReference>
<feature type="transmembrane region" description="Helical" evidence="8">
    <location>
        <begin position="26"/>
        <end position="46"/>
    </location>
</feature>
<dbReference type="PANTHER" id="PTHR30472">
    <property type="entry name" value="FERRIC ENTEROBACTIN TRANSPORT SYSTEM PERMEASE PROTEIN"/>
    <property type="match status" value="1"/>
</dbReference>
<evidence type="ECO:0000256" key="8">
    <source>
        <dbReference type="SAM" id="Phobius"/>
    </source>
</evidence>
<protein>
    <submittedName>
        <fullName evidence="9">ABC transporter permease</fullName>
    </submittedName>
</protein>
<keyword evidence="10" id="KW-1185">Reference proteome</keyword>
<evidence type="ECO:0000256" key="3">
    <source>
        <dbReference type="ARBA" id="ARBA00022448"/>
    </source>
</evidence>
<reference evidence="9 10" key="1">
    <citation type="journal article" date="2017" name="BMC Genomics">
        <title>Genomic analysis of methanogenic archaea reveals a shift towards energy conservation.</title>
        <authorList>
            <person name="Gilmore S.P."/>
            <person name="Henske J.K."/>
            <person name="Sexton J.A."/>
            <person name="Solomon K.V."/>
            <person name="Seppala S."/>
            <person name="Yoo J.I."/>
            <person name="Huyett L.M."/>
            <person name="Pressman A."/>
            <person name="Cogan J.Z."/>
            <person name="Kivenson V."/>
            <person name="Peng X."/>
            <person name="Tan Y."/>
            <person name="Valentine D.L."/>
            <person name="O'Malley M.A."/>
        </authorList>
    </citation>
    <scope>NUCLEOTIDE SEQUENCE [LARGE SCALE GENOMIC DNA]</scope>
    <source>
        <strain evidence="9 10">M.o.H.</strain>
    </source>
</reference>
<dbReference type="InterPro" id="IPR000522">
    <property type="entry name" value="ABC_transptr_permease_BtuC"/>
</dbReference>
<comment type="similarity">
    <text evidence="2">Belongs to the binding-protein-dependent transport system permease family. FecCD subfamily.</text>
</comment>
<dbReference type="Gene3D" id="1.10.3470.10">
    <property type="entry name" value="ABC transporter involved in vitamin B12 uptake, BtuC"/>
    <property type="match status" value="1"/>
</dbReference>
<evidence type="ECO:0000256" key="2">
    <source>
        <dbReference type="ARBA" id="ARBA00007935"/>
    </source>
</evidence>
<dbReference type="AlphaFoldDB" id="A0A2A2H1K3"/>
<feature type="transmembrane region" description="Helical" evidence="8">
    <location>
        <begin position="257"/>
        <end position="284"/>
    </location>
</feature>
<feature type="transmembrane region" description="Helical" evidence="8">
    <location>
        <begin position="136"/>
        <end position="155"/>
    </location>
</feature>
<dbReference type="OrthoDB" id="57034at2157"/>
<feature type="transmembrane region" description="Helical" evidence="8">
    <location>
        <begin position="112"/>
        <end position="130"/>
    </location>
</feature>
<evidence type="ECO:0000313" key="9">
    <source>
        <dbReference type="EMBL" id="PAV03262.1"/>
    </source>
</evidence>
<dbReference type="CDD" id="cd06550">
    <property type="entry name" value="TM_ABC_iron-siderophores_like"/>
    <property type="match status" value="1"/>
</dbReference>
<keyword evidence="6 8" id="KW-1133">Transmembrane helix</keyword>
<dbReference type="Pfam" id="PF01032">
    <property type="entry name" value="FecCD"/>
    <property type="match status" value="1"/>
</dbReference>
<accession>A0A2A2H1K3</accession>
<proteinExistence type="inferred from homology"/>
<keyword evidence="5 8" id="KW-0812">Transmembrane</keyword>
<dbReference type="SUPFAM" id="SSF81345">
    <property type="entry name" value="ABC transporter involved in vitamin B12 uptake, BtuC"/>
    <property type="match status" value="1"/>
</dbReference>
<evidence type="ECO:0000256" key="1">
    <source>
        <dbReference type="ARBA" id="ARBA00004651"/>
    </source>
</evidence>
<keyword evidence="4" id="KW-1003">Cell membrane</keyword>
<feature type="transmembrane region" description="Helical" evidence="8">
    <location>
        <begin position="83"/>
        <end position="100"/>
    </location>
</feature>
<feature type="transmembrane region" description="Helical" evidence="8">
    <location>
        <begin position="209"/>
        <end position="231"/>
    </location>
</feature>
<feature type="transmembrane region" description="Helical" evidence="8">
    <location>
        <begin position="296"/>
        <end position="314"/>
    </location>
</feature>
<dbReference type="InterPro" id="IPR037294">
    <property type="entry name" value="ABC_BtuC-like"/>
</dbReference>
<evidence type="ECO:0000256" key="5">
    <source>
        <dbReference type="ARBA" id="ARBA00022692"/>
    </source>
</evidence>
<dbReference type="EMBL" id="LMVM01000039">
    <property type="protein sequence ID" value="PAV03262.1"/>
    <property type="molecule type" value="Genomic_DNA"/>
</dbReference>
<organism evidence="9 10">
    <name type="scientific">Methanobacterium bryantii</name>
    <dbReference type="NCBI Taxonomy" id="2161"/>
    <lineage>
        <taxon>Archaea</taxon>
        <taxon>Methanobacteriati</taxon>
        <taxon>Methanobacteriota</taxon>
        <taxon>Methanomada group</taxon>
        <taxon>Methanobacteria</taxon>
        <taxon>Methanobacteriales</taxon>
        <taxon>Methanobacteriaceae</taxon>
        <taxon>Methanobacterium</taxon>
    </lineage>
</organism>
<dbReference type="Proteomes" id="UP000217784">
    <property type="component" value="Unassembled WGS sequence"/>
</dbReference>
<evidence type="ECO:0000256" key="4">
    <source>
        <dbReference type="ARBA" id="ARBA00022475"/>
    </source>
</evidence>
<sequence>MGNDTTTQKTGPQTIKKSIQKTIKETSVISVLILLPVILFFASFLIGRYPVSPLDVLMALLPIKTNLSPAVYTVVWDIRLPRIMAAMIVGAALSVSGASFQGTFQNPLVSPDILGVSAGAGFGAALAILLGSSPVMIQFMAFTFGLIAVSLTYFLSRNFKGNTILMMVLGGIAIGALFSAFTSCIKYLADPNSKLPEIVYWLMGSLASVTSSSIMMIIVPILIGFTALLLVRWRLNVLSMGDDEARALGINIDRLRILVIICCTLLTAAAVSISGIIGWVGLVIPHVARMIVGPDHRKLLPASIALGAFFLLLVDDVCRTAVSIEIPLGILTAIIGAPFFVYLLNKGYEGWS</sequence>
<keyword evidence="7 8" id="KW-0472">Membrane</keyword>